<dbReference type="EMBL" id="JACHBT010000010">
    <property type="protein sequence ID" value="MBB6505142.1"/>
    <property type="molecule type" value="Genomic_DNA"/>
</dbReference>
<dbReference type="NCBIfam" id="NF035944">
    <property type="entry name" value="PEPxxWA-CTERM"/>
    <property type="match status" value="1"/>
</dbReference>
<dbReference type="InterPro" id="IPR013424">
    <property type="entry name" value="Ice-binding_C"/>
</dbReference>
<feature type="chain" id="PRO_5031028675" description="Ice-binding protein C-terminal domain-containing protein" evidence="2">
    <location>
        <begin position="23"/>
        <end position="178"/>
    </location>
</feature>
<evidence type="ECO:0000256" key="2">
    <source>
        <dbReference type="SAM" id="SignalP"/>
    </source>
</evidence>
<comment type="caution">
    <text evidence="4">The sequence shown here is derived from an EMBL/GenBank/DDBJ whole genome shotgun (WGS) entry which is preliminary data.</text>
</comment>
<name>A0A7X0MMZ0_9SPHN</name>
<dbReference type="NCBIfam" id="NF038126">
    <property type="entry name" value="PEP_CTERM_FxDxF"/>
    <property type="match status" value="1"/>
</dbReference>
<dbReference type="RefSeq" id="WP_184505773.1">
    <property type="nucleotide sequence ID" value="NZ_JACHBT010000010.1"/>
</dbReference>
<gene>
    <name evidence="4" type="ORF">F4693_002129</name>
</gene>
<organism evidence="4 5">
    <name type="scientific">Sphingomonas endophytica</name>
    <dbReference type="NCBI Taxonomy" id="869719"/>
    <lineage>
        <taxon>Bacteria</taxon>
        <taxon>Pseudomonadati</taxon>
        <taxon>Pseudomonadota</taxon>
        <taxon>Alphaproteobacteria</taxon>
        <taxon>Sphingomonadales</taxon>
        <taxon>Sphingomonadaceae</taxon>
        <taxon>Sphingomonas</taxon>
    </lineage>
</organism>
<keyword evidence="1" id="KW-1133">Transmembrane helix</keyword>
<reference evidence="4 5" key="2">
    <citation type="submission" date="2020-08" db="EMBL/GenBank/DDBJ databases">
        <authorList>
            <person name="Partida-Martinez L."/>
            <person name="Huntemann M."/>
            <person name="Clum A."/>
            <person name="Wang J."/>
            <person name="Palaniappan K."/>
            <person name="Ritter S."/>
            <person name="Chen I.-M."/>
            <person name="Stamatis D."/>
            <person name="Reddy T."/>
            <person name="O'Malley R."/>
            <person name="Daum C."/>
            <person name="Shapiro N."/>
            <person name="Ivanova N."/>
            <person name="Kyrpides N."/>
            <person name="Woyke T."/>
        </authorList>
    </citation>
    <scope>NUCLEOTIDE SEQUENCE [LARGE SCALE GENOMIC DNA]</scope>
    <source>
        <strain evidence="4 5">AS3.13</strain>
    </source>
</reference>
<proteinExistence type="predicted"/>
<evidence type="ECO:0000313" key="4">
    <source>
        <dbReference type="EMBL" id="MBB6505142.1"/>
    </source>
</evidence>
<feature type="signal peptide" evidence="2">
    <location>
        <begin position="1"/>
        <end position="22"/>
    </location>
</feature>
<reference evidence="4 5" key="1">
    <citation type="submission" date="2020-08" db="EMBL/GenBank/DDBJ databases">
        <title>The Agave Microbiome: Exploring the role of microbial communities in plant adaptations to desert environments.</title>
        <authorList>
            <person name="Partida-Martinez L.P."/>
        </authorList>
    </citation>
    <scope>NUCLEOTIDE SEQUENCE [LARGE SCALE GENOMIC DNA]</scope>
    <source>
        <strain evidence="4 5">AS3.13</strain>
    </source>
</reference>
<evidence type="ECO:0000256" key="1">
    <source>
        <dbReference type="SAM" id="Phobius"/>
    </source>
</evidence>
<accession>A0A7X0MMZ0</accession>
<keyword evidence="2" id="KW-0732">Signal</keyword>
<feature type="domain" description="Ice-binding protein C-terminal" evidence="3">
    <location>
        <begin position="145"/>
        <end position="169"/>
    </location>
</feature>
<dbReference type="AlphaFoldDB" id="A0A7X0MMZ0"/>
<keyword evidence="1" id="KW-0472">Membrane</keyword>
<sequence>MKKIFATAIAAATFAVSAPAMAATDITLTESNGSFNGAFASPAKSGSFTDSYTFTVPTSGFVTANLITLAFNIPGMDPVVNFVLDKVTLNGTDLSLIAVGDYNYRAETQSLIMSQANPQTLVVSGTVTGGSATYSGNVAFRAAPAVPEPGTWALMILGFGVVGYAMRRRPSVRFAQAI</sequence>
<evidence type="ECO:0000259" key="3">
    <source>
        <dbReference type="Pfam" id="PF07589"/>
    </source>
</evidence>
<dbReference type="NCBIfam" id="TIGR02595">
    <property type="entry name" value="PEP_CTERM"/>
    <property type="match status" value="1"/>
</dbReference>
<protein>
    <recommendedName>
        <fullName evidence="3">Ice-binding protein C-terminal domain-containing protein</fullName>
    </recommendedName>
</protein>
<dbReference type="Proteomes" id="UP000522313">
    <property type="component" value="Unassembled WGS sequence"/>
</dbReference>
<dbReference type="Pfam" id="PF07589">
    <property type="entry name" value="PEP-CTERM"/>
    <property type="match status" value="1"/>
</dbReference>
<evidence type="ECO:0000313" key="5">
    <source>
        <dbReference type="Proteomes" id="UP000522313"/>
    </source>
</evidence>
<feature type="transmembrane region" description="Helical" evidence="1">
    <location>
        <begin position="149"/>
        <end position="166"/>
    </location>
</feature>
<keyword evidence="1" id="KW-0812">Transmembrane</keyword>